<evidence type="ECO:0000256" key="1">
    <source>
        <dbReference type="ARBA" id="ARBA00004651"/>
    </source>
</evidence>
<feature type="transmembrane region" description="Helical" evidence="8">
    <location>
        <begin position="229"/>
        <end position="253"/>
    </location>
</feature>
<feature type="transmembrane region" description="Helical" evidence="8">
    <location>
        <begin position="307"/>
        <end position="330"/>
    </location>
</feature>
<feature type="transmembrane region" description="Helical" evidence="8">
    <location>
        <begin position="94"/>
        <end position="113"/>
    </location>
</feature>
<feature type="transmembrane region" description="Helical" evidence="8">
    <location>
        <begin position="154"/>
        <end position="174"/>
    </location>
</feature>
<dbReference type="Proteomes" id="UP000027778">
    <property type="component" value="Unassembled WGS sequence"/>
</dbReference>
<keyword evidence="7 8" id="KW-0472">Membrane</keyword>
<dbReference type="PROSITE" id="PS01116">
    <property type="entry name" value="XANTH_URACIL_PERMASE"/>
    <property type="match status" value="1"/>
</dbReference>
<evidence type="ECO:0000256" key="6">
    <source>
        <dbReference type="ARBA" id="ARBA00022989"/>
    </source>
</evidence>
<comment type="similarity">
    <text evidence="2">Belongs to the nucleobase:cation symporter-2 (NCS2) (TC 2.A.40) family.</text>
</comment>
<feature type="transmembrane region" description="Helical" evidence="8">
    <location>
        <begin position="16"/>
        <end position="35"/>
    </location>
</feature>
<sequence length="440" mass="46621">MKQHPFKIASLGMQHMLAMYAGAIIVPLIVGGGLGLNQRELTYLVSIDLLMCGVATILQALSNRFFGIGLPVVLGCTFTAVGPMIAIGKQYGVSSIYGAIIAAGLFVVIFAKLFGKLVKLFPPVVTGSVVTVIGVTLVPAAINDMAGGVGSKDFGSLENLALAFGVLLFIIIMYRFFDGFIRSISILLGLLFGTIIATFMGKVSLQAVGEADWFHGIQPFYFGTPTFELTPVITMILVACVGIVEATGVYFALSDICNKKIGEQELTKGYRAEGLAMILGGVFNAFPYTTYSQNVGLIQLTGVRNRVIIYTCGGMLIILGFIPKIAAITTVIPKPVLGGAMLAMFGMVMAYGIKMLSSVDFAKQENLLIVACSVGIGLGVTVVPTLFSQLPESVRILTDNGIVLGSASAVLLNIVFNMVPQRKAKTKEEQVPMQSVASEA</sequence>
<keyword evidence="5 8" id="KW-0812">Transmembrane</keyword>
<comment type="caution">
    <text evidence="9">The sequence shown here is derived from an EMBL/GenBank/DDBJ whole genome shotgun (WGS) entry which is preliminary data.</text>
</comment>
<dbReference type="GO" id="GO:0042907">
    <property type="term" value="F:xanthine transmembrane transporter activity"/>
    <property type="evidence" value="ECO:0007669"/>
    <property type="project" value="TreeGrafter"/>
</dbReference>
<keyword evidence="3" id="KW-0813">Transport</keyword>
<dbReference type="PANTHER" id="PTHR42810:SF4">
    <property type="entry name" value="URIC ACID TRANSPORTER UACT"/>
    <property type="match status" value="1"/>
</dbReference>
<evidence type="ECO:0000256" key="8">
    <source>
        <dbReference type="SAM" id="Phobius"/>
    </source>
</evidence>
<dbReference type="PANTHER" id="PTHR42810">
    <property type="entry name" value="PURINE PERMEASE C1399.01C-RELATED"/>
    <property type="match status" value="1"/>
</dbReference>
<proteinExistence type="inferred from homology"/>
<feature type="transmembrane region" description="Helical" evidence="8">
    <location>
        <begin position="186"/>
        <end position="209"/>
    </location>
</feature>
<dbReference type="NCBIfam" id="TIGR03173">
    <property type="entry name" value="pbuX"/>
    <property type="match status" value="1"/>
</dbReference>
<accession>A0A073KBV5</accession>
<keyword evidence="10" id="KW-1185">Reference proteome</keyword>
<feature type="transmembrane region" description="Helical" evidence="8">
    <location>
        <begin position="336"/>
        <end position="356"/>
    </location>
</feature>
<evidence type="ECO:0000256" key="4">
    <source>
        <dbReference type="ARBA" id="ARBA00022475"/>
    </source>
</evidence>
<protein>
    <submittedName>
        <fullName evidence="9">Xanthine permease</fullName>
    </submittedName>
</protein>
<keyword evidence="6 8" id="KW-1133">Transmembrane helix</keyword>
<dbReference type="Pfam" id="PF00860">
    <property type="entry name" value="Xan_ur_permease"/>
    <property type="match status" value="1"/>
</dbReference>
<dbReference type="eggNOG" id="COG2233">
    <property type="taxonomic scope" value="Bacteria"/>
</dbReference>
<feature type="transmembrane region" description="Helical" evidence="8">
    <location>
        <begin position="68"/>
        <end position="88"/>
    </location>
</feature>
<evidence type="ECO:0000313" key="9">
    <source>
        <dbReference type="EMBL" id="KEK24764.1"/>
    </source>
</evidence>
<dbReference type="AlphaFoldDB" id="A0A073KBV5"/>
<dbReference type="STRING" id="574375.AZF08_09350"/>
<feature type="transmembrane region" description="Helical" evidence="8">
    <location>
        <begin position="120"/>
        <end position="142"/>
    </location>
</feature>
<dbReference type="InterPro" id="IPR006043">
    <property type="entry name" value="NCS2"/>
</dbReference>
<reference evidence="9 10" key="1">
    <citation type="submission" date="2014-06" db="EMBL/GenBank/DDBJ databases">
        <title>Draft genome sequence of Bacillus gaemokensis JCM 15801 (MCCC 1A00707).</title>
        <authorList>
            <person name="Lai Q."/>
            <person name="Liu Y."/>
            <person name="Shao Z."/>
        </authorList>
    </citation>
    <scope>NUCLEOTIDE SEQUENCE [LARGE SCALE GENOMIC DNA]</scope>
    <source>
        <strain evidence="9 10">JCM 15801</strain>
    </source>
</reference>
<evidence type="ECO:0000256" key="7">
    <source>
        <dbReference type="ARBA" id="ARBA00023136"/>
    </source>
</evidence>
<dbReference type="InterPro" id="IPR017588">
    <property type="entry name" value="UacT-like"/>
</dbReference>
<feature type="transmembrane region" description="Helical" evidence="8">
    <location>
        <begin position="368"/>
        <end position="390"/>
    </location>
</feature>
<dbReference type="OrthoDB" id="9805749at2"/>
<feature type="transmembrane region" description="Helical" evidence="8">
    <location>
        <begin position="402"/>
        <end position="419"/>
    </location>
</feature>
<organism evidence="9 10">
    <name type="scientific">Bacillus gaemokensis</name>
    <dbReference type="NCBI Taxonomy" id="574375"/>
    <lineage>
        <taxon>Bacteria</taxon>
        <taxon>Bacillati</taxon>
        <taxon>Bacillota</taxon>
        <taxon>Bacilli</taxon>
        <taxon>Bacillales</taxon>
        <taxon>Bacillaceae</taxon>
        <taxon>Bacillus</taxon>
        <taxon>Bacillus cereus group</taxon>
    </lineage>
</organism>
<evidence type="ECO:0000256" key="3">
    <source>
        <dbReference type="ARBA" id="ARBA00022448"/>
    </source>
</evidence>
<dbReference type="NCBIfam" id="TIGR00801">
    <property type="entry name" value="ncs2"/>
    <property type="match status" value="1"/>
</dbReference>
<evidence type="ECO:0000256" key="2">
    <source>
        <dbReference type="ARBA" id="ARBA00008821"/>
    </source>
</evidence>
<name>A0A073KBV5_9BACI</name>
<dbReference type="NCBIfam" id="NF037981">
    <property type="entry name" value="NCS2_1"/>
    <property type="match status" value="1"/>
</dbReference>
<evidence type="ECO:0000313" key="10">
    <source>
        <dbReference type="Proteomes" id="UP000027778"/>
    </source>
</evidence>
<evidence type="ECO:0000256" key="5">
    <source>
        <dbReference type="ARBA" id="ARBA00022692"/>
    </source>
</evidence>
<dbReference type="EMBL" id="JOTM01000005">
    <property type="protein sequence ID" value="KEK24764.1"/>
    <property type="molecule type" value="Genomic_DNA"/>
</dbReference>
<dbReference type="GO" id="GO:0005886">
    <property type="term" value="C:plasma membrane"/>
    <property type="evidence" value="ECO:0007669"/>
    <property type="project" value="UniProtKB-SubCell"/>
</dbReference>
<comment type="subcellular location">
    <subcellularLocation>
        <location evidence="1">Cell membrane</location>
        <topology evidence="1">Multi-pass membrane protein</topology>
    </subcellularLocation>
</comment>
<dbReference type="RefSeq" id="WP_033674129.1">
    <property type="nucleotide sequence ID" value="NZ_JOTM01000005.1"/>
</dbReference>
<keyword evidence="4" id="KW-1003">Cell membrane</keyword>
<dbReference type="InterPro" id="IPR006042">
    <property type="entry name" value="Xan_ur_permease"/>
</dbReference>
<gene>
    <name evidence="9" type="ORF">BAGA_24240</name>
</gene>